<dbReference type="Gene3D" id="3.30.565.10">
    <property type="entry name" value="Histidine kinase-like ATPase, C-terminal domain"/>
    <property type="match status" value="1"/>
</dbReference>
<protein>
    <submittedName>
        <fullName evidence="3">ATP-binding protein</fullName>
    </submittedName>
</protein>
<evidence type="ECO:0000313" key="4">
    <source>
        <dbReference type="Proteomes" id="UP000265768"/>
    </source>
</evidence>
<feature type="domain" description="Histidine kinase/HSP90-like ATPase" evidence="2">
    <location>
        <begin position="26"/>
        <end position="140"/>
    </location>
</feature>
<dbReference type="PANTHER" id="PTHR35526">
    <property type="entry name" value="ANTI-SIGMA-F FACTOR RSBW-RELATED"/>
    <property type="match status" value="1"/>
</dbReference>
<dbReference type="InterPro" id="IPR050267">
    <property type="entry name" value="Anti-sigma-factor_SerPK"/>
</dbReference>
<organism evidence="3 4">
    <name type="scientific">Bailinhaonella thermotolerans</name>
    <dbReference type="NCBI Taxonomy" id="1070861"/>
    <lineage>
        <taxon>Bacteria</taxon>
        <taxon>Bacillati</taxon>
        <taxon>Actinomycetota</taxon>
        <taxon>Actinomycetes</taxon>
        <taxon>Streptosporangiales</taxon>
        <taxon>Streptosporangiaceae</taxon>
        <taxon>Bailinhaonella</taxon>
    </lineage>
</organism>
<dbReference type="InterPro" id="IPR036890">
    <property type="entry name" value="HATPase_C_sf"/>
</dbReference>
<keyword evidence="1" id="KW-0723">Serine/threonine-protein kinase</keyword>
<reference evidence="3 4" key="1">
    <citation type="submission" date="2018-09" db="EMBL/GenBank/DDBJ databases">
        <title>YIM 75507 draft genome.</title>
        <authorList>
            <person name="Tang S."/>
            <person name="Feng Y."/>
        </authorList>
    </citation>
    <scope>NUCLEOTIDE SEQUENCE [LARGE SCALE GENOMIC DNA]</scope>
    <source>
        <strain evidence="3 4">YIM 75507</strain>
    </source>
</reference>
<keyword evidence="1" id="KW-0808">Transferase</keyword>
<dbReference type="RefSeq" id="WP_119929966.1">
    <property type="nucleotide sequence ID" value="NZ_QZEY01000016.1"/>
</dbReference>
<keyword evidence="4" id="KW-1185">Reference proteome</keyword>
<dbReference type="GO" id="GO:0005524">
    <property type="term" value="F:ATP binding"/>
    <property type="evidence" value="ECO:0007669"/>
    <property type="project" value="UniProtKB-KW"/>
</dbReference>
<evidence type="ECO:0000259" key="2">
    <source>
        <dbReference type="Pfam" id="PF13581"/>
    </source>
</evidence>
<accession>A0A3A4ADI4</accession>
<dbReference type="InterPro" id="IPR003594">
    <property type="entry name" value="HATPase_dom"/>
</dbReference>
<comment type="caution">
    <text evidence="3">The sequence shown here is derived from an EMBL/GenBank/DDBJ whole genome shotgun (WGS) entry which is preliminary data.</text>
</comment>
<dbReference type="AlphaFoldDB" id="A0A3A4ADI4"/>
<dbReference type="Pfam" id="PF13581">
    <property type="entry name" value="HATPase_c_2"/>
    <property type="match status" value="1"/>
</dbReference>
<proteinExistence type="predicted"/>
<gene>
    <name evidence="3" type="ORF">D5H75_30100</name>
</gene>
<dbReference type="OrthoDB" id="3871793at2"/>
<dbReference type="EMBL" id="QZEY01000016">
    <property type="protein sequence ID" value="RJL24110.1"/>
    <property type="molecule type" value="Genomic_DNA"/>
</dbReference>
<evidence type="ECO:0000313" key="3">
    <source>
        <dbReference type="EMBL" id="RJL24110.1"/>
    </source>
</evidence>
<keyword evidence="3" id="KW-0547">Nucleotide-binding</keyword>
<dbReference type="PANTHER" id="PTHR35526:SF3">
    <property type="entry name" value="ANTI-SIGMA-F FACTOR RSBW"/>
    <property type="match status" value="1"/>
</dbReference>
<name>A0A3A4ADI4_9ACTN</name>
<evidence type="ECO:0000256" key="1">
    <source>
        <dbReference type="ARBA" id="ARBA00022527"/>
    </source>
</evidence>
<dbReference type="Proteomes" id="UP000265768">
    <property type="component" value="Unassembled WGS sequence"/>
</dbReference>
<dbReference type="CDD" id="cd16936">
    <property type="entry name" value="HATPase_RsbW-like"/>
    <property type="match status" value="1"/>
</dbReference>
<keyword evidence="1" id="KW-0418">Kinase</keyword>
<sequence>MMDVTRSHGAITTTARFSQDTSVTLPGTPDQVSAARAFLLRAIEDPALHDVAELLVSEIMTNAIVHTESGRGGQVRVSVRPADTGIRVEVEDEGPRESGRPAVPRRQEELAEAGRGLLIVRLLAARWGFRAGGNGTTTWFELDTGRPTG</sequence>
<keyword evidence="3" id="KW-0067">ATP-binding</keyword>
<dbReference type="GO" id="GO:0004674">
    <property type="term" value="F:protein serine/threonine kinase activity"/>
    <property type="evidence" value="ECO:0007669"/>
    <property type="project" value="UniProtKB-KW"/>
</dbReference>
<dbReference type="SUPFAM" id="SSF55874">
    <property type="entry name" value="ATPase domain of HSP90 chaperone/DNA topoisomerase II/histidine kinase"/>
    <property type="match status" value="1"/>
</dbReference>